<proteinExistence type="predicted"/>
<dbReference type="Proteomes" id="UP000266272">
    <property type="component" value="Unassembled WGS sequence"/>
</dbReference>
<comment type="caution">
    <text evidence="1">The sequence shown here is derived from an EMBL/GenBank/DDBJ whole genome shotgun (WGS) entry which is preliminary data.</text>
</comment>
<evidence type="ECO:0000313" key="2">
    <source>
        <dbReference type="Proteomes" id="UP000266272"/>
    </source>
</evidence>
<reference evidence="1 2" key="1">
    <citation type="journal article" date="2018" name="PLoS Pathog.">
        <title>Evolution of structural diversity of trichothecenes, a family of toxins produced by plant pathogenic and entomopathogenic fungi.</title>
        <authorList>
            <person name="Proctor R.H."/>
            <person name="McCormick S.P."/>
            <person name="Kim H.S."/>
            <person name="Cardoza R.E."/>
            <person name="Stanley A.M."/>
            <person name="Lindo L."/>
            <person name="Kelly A."/>
            <person name="Brown D.W."/>
            <person name="Lee T."/>
            <person name="Vaughan M.M."/>
            <person name="Alexander N.J."/>
            <person name="Busman M."/>
            <person name="Gutierrez S."/>
        </authorList>
    </citation>
    <scope>NUCLEOTIDE SEQUENCE [LARGE SCALE GENOMIC DNA]</scope>
    <source>
        <strain evidence="1 2">IBT 40837</strain>
    </source>
</reference>
<name>A0A395NKM7_TRIAR</name>
<keyword evidence="2" id="KW-1185">Reference proteome</keyword>
<dbReference type="EMBL" id="PXOA01000333">
    <property type="protein sequence ID" value="RFU76636.1"/>
    <property type="molecule type" value="Genomic_DNA"/>
</dbReference>
<evidence type="ECO:0000313" key="1">
    <source>
        <dbReference type="EMBL" id="RFU76636.1"/>
    </source>
</evidence>
<gene>
    <name evidence="1" type="ORF">TARUN_5576</name>
</gene>
<dbReference type="OrthoDB" id="4895531at2759"/>
<dbReference type="AlphaFoldDB" id="A0A395NKM7"/>
<protein>
    <submittedName>
        <fullName evidence="1">Uncharacterized protein</fullName>
    </submittedName>
</protein>
<accession>A0A395NKM7</accession>
<organism evidence="1 2">
    <name type="scientific">Trichoderma arundinaceum</name>
    <dbReference type="NCBI Taxonomy" id="490622"/>
    <lineage>
        <taxon>Eukaryota</taxon>
        <taxon>Fungi</taxon>
        <taxon>Dikarya</taxon>
        <taxon>Ascomycota</taxon>
        <taxon>Pezizomycotina</taxon>
        <taxon>Sordariomycetes</taxon>
        <taxon>Hypocreomycetidae</taxon>
        <taxon>Hypocreales</taxon>
        <taxon>Hypocreaceae</taxon>
        <taxon>Trichoderma</taxon>
    </lineage>
</organism>
<sequence length="118" mass="12434">MIAAQITSQPPSQAQTGQKLCKAITVQQLINDASIPFFATAGLVNTANTGVDLLQGDVTVTGSLVNGASLPLIVKYSFDNLTISSPGTYYIRVTIYKTTSTGAHRATQVDTNMITVVN</sequence>